<dbReference type="STRING" id="523850.TON_1208"/>
<organism evidence="1 2">
    <name type="scientific">Thermococcus onnurineus (strain NA1)</name>
    <dbReference type="NCBI Taxonomy" id="523850"/>
    <lineage>
        <taxon>Archaea</taxon>
        <taxon>Methanobacteriati</taxon>
        <taxon>Methanobacteriota</taxon>
        <taxon>Thermococci</taxon>
        <taxon>Thermococcales</taxon>
        <taxon>Thermococcaceae</taxon>
        <taxon>Thermococcus</taxon>
    </lineage>
</organism>
<accession>B6YX83</accession>
<proteinExistence type="predicted"/>
<dbReference type="HOGENOM" id="CLU_535999_0_0_2"/>
<dbReference type="Gene3D" id="1.10.10.10">
    <property type="entry name" value="Winged helix-like DNA-binding domain superfamily/Winged helix DNA-binding domain"/>
    <property type="match status" value="1"/>
</dbReference>
<dbReference type="Proteomes" id="UP000002727">
    <property type="component" value="Chromosome"/>
</dbReference>
<gene>
    <name evidence="1" type="ordered locus">TON_1208</name>
</gene>
<evidence type="ECO:0000313" key="2">
    <source>
        <dbReference type="Proteomes" id="UP000002727"/>
    </source>
</evidence>
<dbReference type="AlphaFoldDB" id="B6YX83"/>
<name>B6YX83_THEON</name>
<dbReference type="EMBL" id="CP000855">
    <property type="protein sequence ID" value="ACJ16696.1"/>
    <property type="molecule type" value="Genomic_DNA"/>
</dbReference>
<dbReference type="KEGG" id="ton:TON_1208"/>
<sequence>MMEKEILELLRLERMREPLSPSRRVREFQTRLQRIKNGEETEVAGFLLARKPPHAPMDAAYYLLSPLSPSELAGLEKDEFRTYLIVRATENTKVSGEVRPGSYVLVRGVMDAYPLGNLRMIHASSIEGKDYSDYWKDYREFALSRREVVELFERTIYVRDDMRKALIYSLYGVPYILWGSGVSQWGEGFEYTVYKHRENMGLLALWKALKYLQSSLPWELRLGKETSLEIIDPMLDIDFRTRNPNRSDMKYYTPPSKRGLVRIPKWTEKYLMNKRAIGLLPQDVEADPTDALAKISETPFVLMPWEEKPYFEENREFRQLIPNLLVTIFINRERFRSMSHDELGRLREEHLKWRRWGREEYSETFGKLTTPSGVFHLGMRFYLDARLFGAITRFYGKITDKAVKDVREIDDTILNEWNVVLDEIIRKRPEVIMKLEKEYEHYIPRDVRAQKALQIFHDLASTSPNGEVTREEFLREMMRGGFNERDALDMIERFIATGYIYEPFPGKLRLVR</sequence>
<keyword evidence="2" id="KW-1185">Reference proteome</keyword>
<dbReference type="InterPro" id="IPR036388">
    <property type="entry name" value="WH-like_DNA-bd_sf"/>
</dbReference>
<dbReference type="GeneID" id="7018231"/>
<protein>
    <submittedName>
        <fullName evidence="1">Uncharacterized protein</fullName>
    </submittedName>
</protein>
<dbReference type="eggNOG" id="arCOG05761">
    <property type="taxonomic scope" value="Archaea"/>
</dbReference>
<reference evidence="1 2" key="1">
    <citation type="journal article" date="2008" name="J. Bacteriol.">
        <title>The complete genome sequence of Thermococcus onnurineus NA1 reveals a mixed heterotrophic and carboxydotrophic metabolism.</title>
        <authorList>
            <person name="Lee H.S."/>
            <person name="Kang S.G."/>
            <person name="Bae S.S."/>
            <person name="Lim J.K."/>
            <person name="Cho Y."/>
            <person name="Kim Y.J."/>
            <person name="Jeon J.H."/>
            <person name="Cha S.S."/>
            <person name="Kwon K.K."/>
            <person name="Kim H.T."/>
            <person name="Park C.J."/>
            <person name="Lee H.W."/>
            <person name="Kim S.I."/>
            <person name="Chun J."/>
            <person name="Colwell R.R."/>
            <person name="Kim S.J."/>
            <person name="Lee J.H."/>
        </authorList>
    </citation>
    <scope>NUCLEOTIDE SEQUENCE [LARGE SCALE GENOMIC DNA]</scope>
    <source>
        <strain evidence="1 2">NA1</strain>
    </source>
</reference>
<evidence type="ECO:0000313" key="1">
    <source>
        <dbReference type="EMBL" id="ACJ16696.1"/>
    </source>
</evidence>
<dbReference type="PATRIC" id="fig|523850.10.peg.1215"/>
<dbReference type="RefSeq" id="WP_012572168.1">
    <property type="nucleotide sequence ID" value="NC_011529.1"/>
</dbReference>